<evidence type="ECO:0000313" key="5">
    <source>
        <dbReference type="RefSeq" id="XP_030550853.1"/>
    </source>
</evidence>
<evidence type="ECO:0000259" key="3">
    <source>
        <dbReference type="Pfam" id="PF26581"/>
    </source>
</evidence>
<name>A0A8B8QUX5_9MYRT</name>
<keyword evidence="4" id="KW-1185">Reference proteome</keyword>
<evidence type="ECO:0000256" key="2">
    <source>
        <dbReference type="SAM" id="Phobius"/>
    </source>
</evidence>
<dbReference type="RefSeq" id="XP_048139828.1">
    <property type="nucleotide sequence ID" value="XM_048283871.1"/>
</dbReference>
<accession>A0A8B8QUX5</accession>
<dbReference type="InterPro" id="IPR039976">
    <property type="entry name" value="WIT1/WIT2"/>
</dbReference>
<organism evidence="4 5">
    <name type="scientific">Rhodamnia argentea</name>
    <dbReference type="NCBI Taxonomy" id="178133"/>
    <lineage>
        <taxon>Eukaryota</taxon>
        <taxon>Viridiplantae</taxon>
        <taxon>Streptophyta</taxon>
        <taxon>Embryophyta</taxon>
        <taxon>Tracheophyta</taxon>
        <taxon>Spermatophyta</taxon>
        <taxon>Magnoliopsida</taxon>
        <taxon>eudicotyledons</taxon>
        <taxon>Gunneridae</taxon>
        <taxon>Pentapetalae</taxon>
        <taxon>rosids</taxon>
        <taxon>malvids</taxon>
        <taxon>Myrtales</taxon>
        <taxon>Myrtaceae</taxon>
        <taxon>Myrtoideae</taxon>
        <taxon>Myrteae</taxon>
        <taxon>Australasian group</taxon>
        <taxon>Rhodamnia</taxon>
    </lineage>
</organism>
<dbReference type="OrthoDB" id="1936068at2759"/>
<keyword evidence="2" id="KW-0812">Transmembrane</keyword>
<protein>
    <submittedName>
        <fullName evidence="5 6">WPP domain-interacting tail-anchored protein 1</fullName>
    </submittedName>
</protein>
<evidence type="ECO:0000256" key="1">
    <source>
        <dbReference type="SAM" id="Coils"/>
    </source>
</evidence>
<dbReference type="InterPro" id="IPR058610">
    <property type="entry name" value="WIT1_2_N"/>
</dbReference>
<dbReference type="AlphaFoldDB" id="A0A8B8QUX5"/>
<dbReference type="SUPFAM" id="SSF57997">
    <property type="entry name" value="Tropomyosin"/>
    <property type="match status" value="1"/>
</dbReference>
<feature type="coiled-coil region" evidence="1">
    <location>
        <begin position="355"/>
        <end position="552"/>
    </location>
</feature>
<reference evidence="5" key="1">
    <citation type="submission" date="2025-04" db="UniProtKB">
        <authorList>
            <consortium name="RefSeq"/>
        </authorList>
    </citation>
    <scope>IDENTIFICATION</scope>
    <source>
        <tissue evidence="6">Leaf</tissue>
    </source>
</reference>
<evidence type="ECO:0000313" key="6">
    <source>
        <dbReference type="RefSeq" id="XP_048139828.1"/>
    </source>
</evidence>
<feature type="domain" description="WIT1/2 N-terminal helical bundle" evidence="3">
    <location>
        <begin position="45"/>
        <end position="183"/>
    </location>
</feature>
<dbReference type="PANTHER" id="PTHR35705:SF1">
    <property type="entry name" value="WPP DOMAIN-INTERACTING TAIL-ANCHORED PROTEIN 1"/>
    <property type="match status" value="1"/>
</dbReference>
<proteinExistence type="predicted"/>
<gene>
    <name evidence="5 6" type="primary">LOC115755549</name>
</gene>
<feature type="coiled-coil region" evidence="1">
    <location>
        <begin position="239"/>
        <end position="266"/>
    </location>
</feature>
<keyword evidence="2" id="KW-0472">Membrane</keyword>
<sequence length="715" mass="79462">MAADRVLDVSVSVDDIDTNRSELGSCKAGSLAGVSFSGEINDELGRVGEVLTRIELDLACASEKFYNLNILMMHVAMEESEFEVVDSERGQKMASSMEKGLECDILSGLLDSEVKELDDFITTLQKEIEKSQKWIPSSQNLGTSFPELEEKLSDSKKTLEQLREQVFELQAQSSMFQKTLSRFIGEESRERETGVGSLANGGSLNVKTKTKIQTPEQHKHFLRMLEKSLARELDLEKKLSETKQSDEDMKLRLQSAEREVFCLEEEVFDAWERLFEADNSAEVLLGISRDLLGRLQVTQFNTNGLIQREAELRSKLEDTTGQLKVKESALLELKVSREELSDSLSAQVDGLRGCLKEVQDKLNLANSENSILRDKVISLERQVEESETTKGSKDGGQEETNVAACRISEIENLIEDLKGKLSEAESRVENAETNYKSLGVTNKDLNEELVFLKSSCLTAEKAEALERQLKESDILLQRAVASAEASEEKQAMLYSAIKDMENIIEDLKLKVAKAESRADSAEEKCIILSESNAELNDEVSFLRGRMEGLKRSLRHAEESKLANAKDIGIRTKVIANLVMRLAIERERLHKQLTSLAIENKILVVKLQQSSKGSTVPRNHDGGQEDSAFEFPGAASLRECKEIENESLATSTLVDDKSLDPSAVGTQAEPGELTSQLETMRRVDAGSLNYKHVLFAGLVALIASAAYVFLLQNCPS</sequence>
<dbReference type="GeneID" id="115755549"/>
<dbReference type="PANTHER" id="PTHR35705">
    <property type="entry name" value="WPP DOMAIN-INTERACTING TAIL-ANCHORED PROTEIN 1"/>
    <property type="match status" value="1"/>
</dbReference>
<dbReference type="KEGG" id="rarg:115755549"/>
<feature type="transmembrane region" description="Helical" evidence="2">
    <location>
        <begin position="691"/>
        <end position="710"/>
    </location>
</feature>
<dbReference type="Proteomes" id="UP000827889">
    <property type="component" value="Chromosome 8"/>
</dbReference>
<dbReference type="Pfam" id="PF26581">
    <property type="entry name" value="WIT1_2_N"/>
    <property type="match status" value="1"/>
</dbReference>
<keyword evidence="2" id="KW-1133">Transmembrane helix</keyword>
<dbReference type="RefSeq" id="XP_030550853.1">
    <property type="nucleotide sequence ID" value="XM_030694993.1"/>
</dbReference>
<feature type="coiled-coil region" evidence="1">
    <location>
        <begin position="145"/>
        <end position="179"/>
    </location>
</feature>
<evidence type="ECO:0000313" key="4">
    <source>
        <dbReference type="Proteomes" id="UP000827889"/>
    </source>
</evidence>
<keyword evidence="1" id="KW-0175">Coiled coil</keyword>